<evidence type="ECO:0000313" key="2">
    <source>
        <dbReference type="Proteomes" id="UP000094444"/>
    </source>
</evidence>
<keyword evidence="2" id="KW-1185">Reference proteome</keyword>
<dbReference type="Proteomes" id="UP000094444">
    <property type="component" value="Unassembled WGS sequence"/>
</dbReference>
<protein>
    <submittedName>
        <fullName evidence="1">Uncharacterized protein</fullName>
    </submittedName>
</protein>
<proteinExistence type="predicted"/>
<name>A0A2P5I7V7_DIAHE</name>
<reference evidence="1" key="1">
    <citation type="submission" date="2017-09" db="EMBL/GenBank/DDBJ databases">
        <title>Polyketide synthases of a Diaporthe helianthi virulent isolate.</title>
        <authorList>
            <person name="Baroncelli R."/>
        </authorList>
    </citation>
    <scope>NUCLEOTIDE SEQUENCE [LARGE SCALE GENOMIC DNA]</scope>
    <source>
        <strain evidence="1">7/96</strain>
    </source>
</reference>
<comment type="caution">
    <text evidence="1">The sequence shown here is derived from an EMBL/GenBank/DDBJ whole genome shotgun (WGS) entry which is preliminary data.</text>
</comment>
<dbReference type="AlphaFoldDB" id="A0A2P5I7V7"/>
<organism evidence="1 2">
    <name type="scientific">Diaporthe helianthi</name>
    <dbReference type="NCBI Taxonomy" id="158607"/>
    <lineage>
        <taxon>Eukaryota</taxon>
        <taxon>Fungi</taxon>
        <taxon>Dikarya</taxon>
        <taxon>Ascomycota</taxon>
        <taxon>Pezizomycotina</taxon>
        <taxon>Sordariomycetes</taxon>
        <taxon>Sordariomycetidae</taxon>
        <taxon>Diaporthales</taxon>
        <taxon>Diaporthaceae</taxon>
        <taxon>Diaporthe</taxon>
    </lineage>
</organism>
<gene>
    <name evidence="1" type="ORF">DHEL01_v203000</name>
</gene>
<dbReference type="OrthoDB" id="5180395at2759"/>
<sequence>MQMPSIITAIITYGFALSGLVLSVPTNLVTERGQGFKTLDPRTDWMLKCSHGSCYSIVGCDMNGSVTHNNPSCWQMCTCVATNGTVVPPVRRY</sequence>
<accession>A0A2P5I7V7</accession>
<dbReference type="InParanoid" id="A0A2P5I7V7"/>
<evidence type="ECO:0000313" key="1">
    <source>
        <dbReference type="EMBL" id="POS78592.1"/>
    </source>
</evidence>
<dbReference type="EMBL" id="MAVT02000174">
    <property type="protein sequence ID" value="POS78592.1"/>
    <property type="molecule type" value="Genomic_DNA"/>
</dbReference>